<organism evidence="2">
    <name type="scientific">marine sediment metagenome</name>
    <dbReference type="NCBI Taxonomy" id="412755"/>
    <lineage>
        <taxon>unclassified sequences</taxon>
        <taxon>metagenomes</taxon>
        <taxon>ecological metagenomes</taxon>
    </lineage>
</organism>
<feature type="domain" description="DUF4440" evidence="1">
    <location>
        <begin position="36"/>
        <end position="142"/>
    </location>
</feature>
<dbReference type="Pfam" id="PF14534">
    <property type="entry name" value="DUF4440"/>
    <property type="match status" value="1"/>
</dbReference>
<reference evidence="2" key="1">
    <citation type="journal article" date="2015" name="Nature">
        <title>Complex archaea that bridge the gap between prokaryotes and eukaryotes.</title>
        <authorList>
            <person name="Spang A."/>
            <person name="Saw J.H."/>
            <person name="Jorgensen S.L."/>
            <person name="Zaremba-Niedzwiedzka K."/>
            <person name="Martijn J."/>
            <person name="Lind A.E."/>
            <person name="van Eijk R."/>
            <person name="Schleper C."/>
            <person name="Guy L."/>
            <person name="Ettema T.J."/>
        </authorList>
    </citation>
    <scope>NUCLEOTIDE SEQUENCE</scope>
</reference>
<dbReference type="InterPro" id="IPR027843">
    <property type="entry name" value="DUF4440"/>
</dbReference>
<gene>
    <name evidence="2" type="ORF">LCGC14_0570650</name>
</gene>
<dbReference type="EMBL" id="LAZR01000837">
    <property type="protein sequence ID" value="KKN56596.1"/>
    <property type="molecule type" value="Genomic_DNA"/>
</dbReference>
<comment type="caution">
    <text evidence="2">The sequence shown here is derived from an EMBL/GenBank/DDBJ whole genome shotgun (WGS) entry which is preliminary data.</text>
</comment>
<dbReference type="Gene3D" id="3.10.450.50">
    <property type="match status" value="1"/>
</dbReference>
<dbReference type="AlphaFoldDB" id="A0A0F9U5L3"/>
<accession>A0A0F9U5L3</accession>
<sequence length="152" mass="16226">MKKLLSTLTFCSYIIGGSVGSAVANENDATNIFASVNAAWNKTFNAGDSAGLAKLYSEDATLSPGNGEILTGQQQIVTLFKSFIDNGVHNHSIETVNAYGHGEQLVQIAKWQADGVNEQKEAITFGGVLTTTIKQNAEGKWLTQSAVWNMAN</sequence>
<dbReference type="SUPFAM" id="SSF54427">
    <property type="entry name" value="NTF2-like"/>
    <property type="match status" value="1"/>
</dbReference>
<evidence type="ECO:0000313" key="2">
    <source>
        <dbReference type="EMBL" id="KKN56596.1"/>
    </source>
</evidence>
<dbReference type="NCBIfam" id="TIGR02246">
    <property type="entry name" value="SgcJ/EcaC family oxidoreductase"/>
    <property type="match status" value="1"/>
</dbReference>
<evidence type="ECO:0000259" key="1">
    <source>
        <dbReference type="Pfam" id="PF14534"/>
    </source>
</evidence>
<protein>
    <recommendedName>
        <fullName evidence="1">DUF4440 domain-containing protein</fullName>
    </recommendedName>
</protein>
<dbReference type="InterPro" id="IPR011944">
    <property type="entry name" value="Steroid_delta5-4_isomerase"/>
</dbReference>
<name>A0A0F9U5L3_9ZZZZ</name>
<proteinExistence type="predicted"/>
<dbReference type="InterPro" id="IPR032710">
    <property type="entry name" value="NTF2-like_dom_sf"/>
</dbReference>